<dbReference type="RefSeq" id="WP_024467918.1">
    <property type="nucleotide sequence ID" value="NZ_CP045670.1"/>
</dbReference>
<evidence type="ECO:0000256" key="6">
    <source>
        <dbReference type="ARBA" id="ARBA00023136"/>
    </source>
</evidence>
<protein>
    <submittedName>
        <fullName evidence="7">MATE family efflux transporter</fullName>
    </submittedName>
</protein>
<dbReference type="Pfam" id="PF01554">
    <property type="entry name" value="MatE"/>
    <property type="match status" value="2"/>
</dbReference>
<dbReference type="PANTHER" id="PTHR42925:SF2">
    <property type="entry name" value="NA+ DRIVEN MULTIDRUG EFFLUX PUMP"/>
    <property type="match status" value="1"/>
</dbReference>
<dbReference type="GO" id="GO:0042910">
    <property type="term" value="F:xenobiotic transmembrane transporter activity"/>
    <property type="evidence" value="ECO:0007669"/>
    <property type="project" value="InterPro"/>
</dbReference>
<comment type="subcellular location">
    <subcellularLocation>
        <location evidence="1">Cell membrane</location>
        <topology evidence="1">Multi-pass membrane protein</topology>
    </subcellularLocation>
</comment>
<keyword evidence="2" id="KW-0813">Transport</keyword>
<dbReference type="CDD" id="cd13134">
    <property type="entry name" value="MATE_like_8"/>
    <property type="match status" value="1"/>
</dbReference>
<keyword evidence="6" id="KW-0472">Membrane</keyword>
<keyword evidence="5" id="KW-1133">Transmembrane helix</keyword>
<evidence type="ECO:0000256" key="1">
    <source>
        <dbReference type="ARBA" id="ARBA00004651"/>
    </source>
</evidence>
<evidence type="ECO:0000313" key="7">
    <source>
        <dbReference type="EMBL" id="QOW61615.1"/>
    </source>
</evidence>
<gene>
    <name evidence="7" type="ORF">IFE08_04305</name>
</gene>
<evidence type="ECO:0000256" key="2">
    <source>
        <dbReference type="ARBA" id="ARBA00022448"/>
    </source>
</evidence>
<dbReference type="AlphaFoldDB" id="A0A7S6WQT4"/>
<keyword evidence="4" id="KW-0812">Transmembrane</keyword>
<dbReference type="PIRSF" id="PIRSF006603">
    <property type="entry name" value="DinF"/>
    <property type="match status" value="1"/>
</dbReference>
<evidence type="ECO:0000256" key="5">
    <source>
        <dbReference type="ARBA" id="ARBA00022989"/>
    </source>
</evidence>
<dbReference type="NCBIfam" id="TIGR00797">
    <property type="entry name" value="matE"/>
    <property type="match status" value="1"/>
</dbReference>
<sequence>MDNNLRLNKSFFDKEFLKMLFTIALPIILQNLLNSFVNILDMVMIGRLGTVEIAAVGLGNQLFFLLNLILYGTASGGMVFTAQFWGKKDLEGLRKTFGLSLTTALFFSTVFTLVCMLAPEQILSLYSKDTAVIKVGARYLKIVSACFIPFSISFIFIFTLRAIEQVKAAVTVTIISLSVNLVLNAILIFGLFGFPALGVEGAAVATVAARATELVFFFIITKKKKYPILGKFKEHFLFSGKFLWTFFLIVLPVIFNESLWSLGMTFHHKIFAGLNTFSYAAFSITNTVSQLTWVVFIGLGNGISVLIGKKIGEGNYEAAKSYALKIAFFAPFSAIFVGAMLIPISFIIPYIFNVEKDVLIYSKYFLAILAMCYPLKAFNMSMLVGVIRAGGDTKFGVVYDTLFLWIISVPLAFYLSVYTAFPSWFIYLCLFADEPIKASIGLLRLKSGKWLHRIV</sequence>
<evidence type="ECO:0000256" key="4">
    <source>
        <dbReference type="ARBA" id="ARBA00022692"/>
    </source>
</evidence>
<dbReference type="InterPro" id="IPR048279">
    <property type="entry name" value="MdtK-like"/>
</dbReference>
<evidence type="ECO:0000313" key="8">
    <source>
        <dbReference type="Proteomes" id="UP000593915"/>
    </source>
</evidence>
<accession>A0A7S6WQT4</accession>
<dbReference type="EMBL" id="CP061839">
    <property type="protein sequence ID" value="QOW61615.1"/>
    <property type="molecule type" value="Genomic_DNA"/>
</dbReference>
<organism evidence="7 8">
    <name type="scientific">Treponema pedis</name>
    <dbReference type="NCBI Taxonomy" id="409322"/>
    <lineage>
        <taxon>Bacteria</taxon>
        <taxon>Pseudomonadati</taxon>
        <taxon>Spirochaetota</taxon>
        <taxon>Spirochaetia</taxon>
        <taxon>Spirochaetales</taxon>
        <taxon>Treponemataceae</taxon>
        <taxon>Treponema</taxon>
    </lineage>
</organism>
<dbReference type="InterPro" id="IPR002528">
    <property type="entry name" value="MATE_fam"/>
</dbReference>
<dbReference type="GO" id="GO:0005886">
    <property type="term" value="C:plasma membrane"/>
    <property type="evidence" value="ECO:0007669"/>
    <property type="project" value="UniProtKB-SubCell"/>
</dbReference>
<dbReference type="PANTHER" id="PTHR42925">
    <property type="entry name" value="MULTIDRUG AND TOXIN EFFLUX PROTEIN MATE FAMILY"/>
    <property type="match status" value="1"/>
</dbReference>
<dbReference type="Proteomes" id="UP000593915">
    <property type="component" value="Chromosome"/>
</dbReference>
<reference evidence="7 8" key="1">
    <citation type="submission" date="2020-09" db="EMBL/GenBank/DDBJ databases">
        <title>Characterization of Treponema spp. from bovine digital dermatitis in Korea.</title>
        <authorList>
            <person name="Espiritu H.M."/>
            <person name="Cho Y.I."/>
            <person name="Mamuad L."/>
        </authorList>
    </citation>
    <scope>NUCLEOTIDE SEQUENCE [LARGE SCALE GENOMIC DNA]</scope>
    <source>
        <strain evidence="7 8">KS1</strain>
    </source>
</reference>
<keyword evidence="3" id="KW-1003">Cell membrane</keyword>
<dbReference type="InterPro" id="IPR047135">
    <property type="entry name" value="YsiQ"/>
</dbReference>
<proteinExistence type="predicted"/>
<name>A0A7S6WQT4_9SPIR</name>
<evidence type="ECO:0000256" key="3">
    <source>
        <dbReference type="ARBA" id="ARBA00022475"/>
    </source>
</evidence>
<dbReference type="GO" id="GO:0015297">
    <property type="term" value="F:antiporter activity"/>
    <property type="evidence" value="ECO:0007669"/>
    <property type="project" value="InterPro"/>
</dbReference>